<protein>
    <submittedName>
        <fullName evidence="2">Uncharacterized protein</fullName>
    </submittedName>
</protein>
<evidence type="ECO:0000256" key="1">
    <source>
        <dbReference type="SAM" id="MobiDB-lite"/>
    </source>
</evidence>
<organism evidence="2">
    <name type="scientific">Phaffia rhodozyma</name>
    <name type="common">Yeast</name>
    <name type="synonym">Xanthophyllomyces dendrorhous</name>
    <dbReference type="NCBI Taxonomy" id="264483"/>
    <lineage>
        <taxon>Eukaryota</taxon>
        <taxon>Fungi</taxon>
        <taxon>Dikarya</taxon>
        <taxon>Basidiomycota</taxon>
        <taxon>Agaricomycotina</taxon>
        <taxon>Tremellomycetes</taxon>
        <taxon>Cystofilobasidiales</taxon>
        <taxon>Mrakiaceae</taxon>
        <taxon>Phaffia</taxon>
    </lineage>
</organism>
<dbReference type="EMBL" id="LN483166">
    <property type="protein sequence ID" value="CED84879.1"/>
    <property type="molecule type" value="Genomic_DNA"/>
</dbReference>
<feature type="region of interest" description="Disordered" evidence="1">
    <location>
        <begin position="373"/>
        <end position="443"/>
    </location>
</feature>
<dbReference type="AlphaFoldDB" id="A0A0F7SVZ1"/>
<feature type="compositionally biased region" description="Basic and acidic residues" evidence="1">
    <location>
        <begin position="381"/>
        <end position="393"/>
    </location>
</feature>
<name>A0A0F7SVZ1_PHARH</name>
<proteinExistence type="predicted"/>
<accession>A0A0F7SVZ1</accession>
<reference evidence="2" key="1">
    <citation type="submission" date="2014-08" db="EMBL/GenBank/DDBJ databases">
        <authorList>
            <person name="Sharma Rahul"/>
            <person name="Thines Marco"/>
        </authorList>
    </citation>
    <scope>NUCLEOTIDE SEQUENCE</scope>
</reference>
<evidence type="ECO:0000313" key="2">
    <source>
        <dbReference type="EMBL" id="CED84879.1"/>
    </source>
</evidence>
<feature type="compositionally biased region" description="Polar residues" evidence="1">
    <location>
        <begin position="394"/>
        <end position="413"/>
    </location>
</feature>
<sequence length="443" mass="50055">MHTHTHTHTVERLPSNILSSIQLAIGTTHPTALRDHLAWSRSHPILRAFYQPWWERQINNSGWGLPNPAPPSPVHALCYYLHHQTTCAVQVLRPWAYEDDAASPGSSRKKIPDDRGEWIALCWSTHSPEKYGIWPPLSKSGQTITPNPLLSDTFLPLTPPPPAWTHPALSLPTHQAHTTSPLSRHPTYAHQLASFPARAELEVLFLWGTPSDHSLDHHKTLPAGQAEWEKGRALVRVNRQDGRPITVRDLWQAILDFWTSPLGWQETKRLHDRFPHLDTYLSSDRPTKGEMNGRLTKIQRDNQRWAWLGNYNVFTGLLSAIPSPASSSTPRDRFVAWLITPSELARFHDQGEAEQLAVGSKRKAQDDAEADLDLDLDLDLDNSKDKGKGRKENSGPTRSRPRTQMQPQAQPQAHSKPKAQVHVGDQIWRRIDSTTDEAVSGLY</sequence>